<evidence type="ECO:0000259" key="15">
    <source>
        <dbReference type="Pfam" id="PF00306"/>
    </source>
</evidence>
<evidence type="ECO:0000256" key="4">
    <source>
        <dbReference type="ARBA" id="ARBA00022475"/>
    </source>
</evidence>
<dbReference type="AlphaFoldDB" id="A0A7R7HYC3"/>
<dbReference type="InterPro" id="IPR038376">
    <property type="entry name" value="ATP_synth_asu_C_sf"/>
</dbReference>
<dbReference type="InterPro" id="IPR020003">
    <property type="entry name" value="ATPase_a/bsu_AS"/>
</dbReference>
<dbReference type="EMBL" id="AP023355">
    <property type="protein sequence ID" value="BCJ36064.1"/>
    <property type="molecule type" value="Genomic_DNA"/>
</dbReference>
<feature type="domain" description="ATPase F1/V1/A1 complex alpha/beta subunit N-terminal" evidence="16">
    <location>
        <begin position="29"/>
        <end position="95"/>
    </location>
</feature>
<protein>
    <recommendedName>
        <fullName evidence="12">ATP synthase subunit alpha</fullName>
        <ecNumber evidence="12">7.1.2.2</ecNumber>
    </recommendedName>
    <alternativeName>
        <fullName evidence="12">ATP synthase F1 sector subunit alpha</fullName>
    </alternativeName>
    <alternativeName>
        <fullName evidence="12">F-ATPase subunit alpha</fullName>
    </alternativeName>
</protein>
<dbReference type="CDD" id="cd18113">
    <property type="entry name" value="ATP-synt_F1_alpha_C"/>
    <property type="match status" value="1"/>
</dbReference>
<evidence type="ECO:0000256" key="1">
    <source>
        <dbReference type="ARBA" id="ARBA00004370"/>
    </source>
</evidence>
<feature type="binding site" evidence="12">
    <location>
        <begin position="172"/>
        <end position="179"/>
    </location>
    <ligand>
        <name>ATP</name>
        <dbReference type="ChEBI" id="CHEBI:30616"/>
    </ligand>
</feature>
<evidence type="ECO:0000256" key="6">
    <source>
        <dbReference type="ARBA" id="ARBA00022840"/>
    </source>
</evidence>
<organism evidence="17 18">
    <name type="scientific">Actinocatenispora thailandica</name>
    <dbReference type="NCBI Taxonomy" id="227318"/>
    <lineage>
        <taxon>Bacteria</taxon>
        <taxon>Bacillati</taxon>
        <taxon>Actinomycetota</taxon>
        <taxon>Actinomycetes</taxon>
        <taxon>Micromonosporales</taxon>
        <taxon>Micromonosporaceae</taxon>
        <taxon>Actinocatenispora</taxon>
    </lineage>
</organism>
<dbReference type="Gene3D" id="1.20.150.20">
    <property type="entry name" value="ATP synthase alpha/beta chain, C-terminal domain"/>
    <property type="match status" value="1"/>
</dbReference>
<comment type="function">
    <text evidence="12">Produces ATP from ADP in the presence of a proton gradient across the membrane. The alpha chain is a regulatory subunit.</text>
</comment>
<dbReference type="NCBIfam" id="TIGR00962">
    <property type="entry name" value="atpA"/>
    <property type="match status" value="1"/>
</dbReference>
<dbReference type="InterPro" id="IPR000793">
    <property type="entry name" value="ATP_synth_asu_C"/>
</dbReference>
<dbReference type="SUPFAM" id="SSF47917">
    <property type="entry name" value="C-terminal domain of alpha and beta subunits of F1 ATP synthase"/>
    <property type="match status" value="1"/>
</dbReference>
<evidence type="ECO:0000256" key="8">
    <source>
        <dbReference type="ARBA" id="ARBA00023065"/>
    </source>
</evidence>
<evidence type="ECO:0000256" key="7">
    <source>
        <dbReference type="ARBA" id="ARBA00022967"/>
    </source>
</evidence>
<dbReference type="HAMAP" id="MF_01346">
    <property type="entry name" value="ATP_synth_alpha_bact"/>
    <property type="match status" value="1"/>
</dbReference>
<comment type="catalytic activity">
    <reaction evidence="12">
        <text>ATP + H2O + 4 H(+)(in) = ADP + phosphate + 5 H(+)(out)</text>
        <dbReference type="Rhea" id="RHEA:57720"/>
        <dbReference type="ChEBI" id="CHEBI:15377"/>
        <dbReference type="ChEBI" id="CHEBI:15378"/>
        <dbReference type="ChEBI" id="CHEBI:30616"/>
        <dbReference type="ChEBI" id="CHEBI:43474"/>
        <dbReference type="ChEBI" id="CHEBI:456216"/>
        <dbReference type="EC" id="7.1.2.2"/>
    </reaction>
</comment>
<feature type="site" description="Required for activity" evidence="12">
    <location>
        <position position="373"/>
    </location>
</feature>
<dbReference type="Pfam" id="PF00306">
    <property type="entry name" value="ATP-synt_ab_C"/>
    <property type="match status" value="1"/>
</dbReference>
<dbReference type="RefSeq" id="WP_203962486.1">
    <property type="nucleotide sequence ID" value="NZ_AP023355.1"/>
</dbReference>
<dbReference type="Pfam" id="PF02874">
    <property type="entry name" value="ATP-synt_ab_N"/>
    <property type="match status" value="1"/>
</dbReference>
<dbReference type="PROSITE" id="PS00152">
    <property type="entry name" value="ATPASE_ALPHA_BETA"/>
    <property type="match status" value="1"/>
</dbReference>
<keyword evidence="9 12" id="KW-0472">Membrane</keyword>
<dbReference type="KEGG" id="atl:Athai_35670"/>
<comment type="similarity">
    <text evidence="2 12">Belongs to the ATPase alpha/beta chains family.</text>
</comment>
<dbReference type="GO" id="GO:0005524">
    <property type="term" value="F:ATP binding"/>
    <property type="evidence" value="ECO:0007669"/>
    <property type="project" value="UniProtKB-UniRule"/>
</dbReference>
<evidence type="ECO:0000259" key="16">
    <source>
        <dbReference type="Pfam" id="PF02874"/>
    </source>
</evidence>
<dbReference type="CDD" id="cd01132">
    <property type="entry name" value="F1-ATPase_alpha_CD"/>
    <property type="match status" value="1"/>
</dbReference>
<accession>A0A7R7HYC3</accession>
<dbReference type="Gene3D" id="2.40.30.20">
    <property type="match status" value="1"/>
</dbReference>
<evidence type="ECO:0000256" key="13">
    <source>
        <dbReference type="SAM" id="MobiDB-lite"/>
    </source>
</evidence>
<keyword evidence="18" id="KW-1185">Reference proteome</keyword>
<dbReference type="InterPro" id="IPR004100">
    <property type="entry name" value="ATPase_F1/V1/A1_a/bsu_N"/>
</dbReference>
<evidence type="ECO:0000256" key="9">
    <source>
        <dbReference type="ARBA" id="ARBA00023136"/>
    </source>
</evidence>
<dbReference type="InterPro" id="IPR000194">
    <property type="entry name" value="ATPase_F1/V1/A1_a/bsu_nucl-bd"/>
</dbReference>
<evidence type="ECO:0000256" key="3">
    <source>
        <dbReference type="ARBA" id="ARBA00022448"/>
    </source>
</evidence>
<gene>
    <name evidence="12 17" type="primary">atpA</name>
    <name evidence="17" type="ORF">Athai_35670</name>
</gene>
<evidence type="ECO:0000256" key="12">
    <source>
        <dbReference type="HAMAP-Rule" id="MF_01346"/>
    </source>
</evidence>
<dbReference type="InterPro" id="IPR005294">
    <property type="entry name" value="ATP_synth_F1_asu"/>
</dbReference>
<feature type="domain" description="ATP synthase alpha subunit C-terminal" evidence="15">
    <location>
        <begin position="382"/>
        <end position="507"/>
    </location>
</feature>
<keyword evidence="10 12" id="KW-0139">CF(1)</keyword>
<feature type="domain" description="ATPase F1/V1/A1 complex alpha/beta subunit nucleotide-binding" evidence="14">
    <location>
        <begin position="152"/>
        <end position="375"/>
    </location>
</feature>
<feature type="compositionally biased region" description="Low complexity" evidence="13">
    <location>
        <begin position="525"/>
        <end position="536"/>
    </location>
</feature>
<keyword evidence="8 12" id="KW-0406">Ion transport</keyword>
<dbReference type="CDD" id="cd18116">
    <property type="entry name" value="ATP-synt_F1_alpha_N"/>
    <property type="match status" value="1"/>
</dbReference>
<dbReference type="GO" id="GO:0046933">
    <property type="term" value="F:proton-transporting ATP synthase activity, rotational mechanism"/>
    <property type="evidence" value="ECO:0007669"/>
    <property type="project" value="UniProtKB-UniRule"/>
</dbReference>
<name>A0A7R7HYC3_9ACTN</name>
<keyword evidence="5 12" id="KW-0547">Nucleotide-binding</keyword>
<feature type="region of interest" description="Disordered" evidence="13">
    <location>
        <begin position="525"/>
        <end position="548"/>
    </location>
</feature>
<keyword evidence="4 12" id="KW-1003">Cell membrane</keyword>
<dbReference type="EC" id="7.1.2.2" evidence="12"/>
<reference evidence="17 18" key="1">
    <citation type="submission" date="2020-08" db="EMBL/GenBank/DDBJ databases">
        <title>Whole genome shotgun sequence of Actinocatenispora thailandica NBRC 105041.</title>
        <authorList>
            <person name="Komaki H."/>
            <person name="Tamura T."/>
        </authorList>
    </citation>
    <scope>NUCLEOTIDE SEQUENCE [LARGE SCALE GENOMIC DNA]</scope>
    <source>
        <strain evidence="17 18">NBRC 105041</strain>
    </source>
</reference>
<evidence type="ECO:0000256" key="11">
    <source>
        <dbReference type="ARBA" id="ARBA00023310"/>
    </source>
</evidence>
<dbReference type="Proteomes" id="UP000611640">
    <property type="component" value="Chromosome"/>
</dbReference>
<keyword evidence="12" id="KW-0375">Hydrogen ion transport</keyword>
<keyword evidence="11 12" id="KW-0066">ATP synthesis</keyword>
<dbReference type="Gene3D" id="3.40.50.300">
    <property type="entry name" value="P-loop containing nucleotide triphosphate hydrolases"/>
    <property type="match status" value="1"/>
</dbReference>
<dbReference type="FunFam" id="3.40.50.300:FF:000002">
    <property type="entry name" value="ATP synthase subunit alpha"/>
    <property type="match status" value="1"/>
</dbReference>
<dbReference type="InterPro" id="IPR033732">
    <property type="entry name" value="ATP_synth_F1_a_nt-bd_dom"/>
</dbReference>
<dbReference type="NCBIfam" id="NF009884">
    <property type="entry name" value="PRK13343.1"/>
    <property type="match status" value="1"/>
</dbReference>
<dbReference type="GO" id="GO:0045259">
    <property type="term" value="C:proton-transporting ATP synthase complex"/>
    <property type="evidence" value="ECO:0007669"/>
    <property type="project" value="UniProtKB-KW"/>
</dbReference>
<dbReference type="GO" id="GO:0043531">
    <property type="term" value="F:ADP binding"/>
    <property type="evidence" value="ECO:0007669"/>
    <property type="project" value="TreeGrafter"/>
</dbReference>
<evidence type="ECO:0000256" key="5">
    <source>
        <dbReference type="ARBA" id="ARBA00022741"/>
    </source>
</evidence>
<keyword evidence="7 12" id="KW-1278">Translocase</keyword>
<evidence type="ECO:0000256" key="2">
    <source>
        <dbReference type="ARBA" id="ARBA00008936"/>
    </source>
</evidence>
<dbReference type="InterPro" id="IPR036121">
    <property type="entry name" value="ATPase_F1/V1/A1_a/bsu_N_sf"/>
</dbReference>
<dbReference type="FunFam" id="1.20.150.20:FF:000001">
    <property type="entry name" value="ATP synthase subunit alpha"/>
    <property type="match status" value="1"/>
</dbReference>
<dbReference type="Pfam" id="PF00006">
    <property type="entry name" value="ATP-synt_ab"/>
    <property type="match status" value="1"/>
</dbReference>
<dbReference type="InterPro" id="IPR023366">
    <property type="entry name" value="ATP_synth_asu-like_sf"/>
</dbReference>
<dbReference type="InterPro" id="IPR027417">
    <property type="entry name" value="P-loop_NTPase"/>
</dbReference>
<dbReference type="SUPFAM" id="SSF52540">
    <property type="entry name" value="P-loop containing nucleoside triphosphate hydrolases"/>
    <property type="match status" value="1"/>
</dbReference>
<evidence type="ECO:0000256" key="10">
    <source>
        <dbReference type="ARBA" id="ARBA00023196"/>
    </source>
</evidence>
<dbReference type="GO" id="GO:0005886">
    <property type="term" value="C:plasma membrane"/>
    <property type="evidence" value="ECO:0007669"/>
    <property type="project" value="UniProtKB-SubCell"/>
</dbReference>
<keyword evidence="6 12" id="KW-0067">ATP-binding</keyword>
<evidence type="ECO:0000313" key="18">
    <source>
        <dbReference type="Proteomes" id="UP000611640"/>
    </source>
</evidence>
<dbReference type="PANTHER" id="PTHR48082">
    <property type="entry name" value="ATP SYNTHASE SUBUNIT ALPHA, MITOCHONDRIAL"/>
    <property type="match status" value="1"/>
</dbReference>
<dbReference type="PANTHER" id="PTHR48082:SF2">
    <property type="entry name" value="ATP SYNTHASE SUBUNIT ALPHA, MITOCHONDRIAL"/>
    <property type="match status" value="1"/>
</dbReference>
<dbReference type="SUPFAM" id="SSF50615">
    <property type="entry name" value="N-terminal domain of alpha and beta subunits of F1 ATP synthase"/>
    <property type="match status" value="1"/>
</dbReference>
<evidence type="ECO:0000313" key="17">
    <source>
        <dbReference type="EMBL" id="BCJ36064.1"/>
    </source>
</evidence>
<keyword evidence="3 12" id="KW-0813">Transport</keyword>
<evidence type="ECO:0000259" key="14">
    <source>
        <dbReference type="Pfam" id="PF00006"/>
    </source>
</evidence>
<comment type="subcellular location">
    <subcellularLocation>
        <location evidence="12">Cell membrane</location>
        <topology evidence="12">Peripheral membrane protein</topology>
    </subcellularLocation>
    <subcellularLocation>
        <location evidence="1">Membrane</location>
    </subcellularLocation>
</comment>
<sequence>MAELTISSEEIRGALERYVSSYTPEISREEVGVVTTAGDGIAQVEGLPSTMANELLEFEDGTLGLALNLETREIGVVVLGEYAGIEEGQTVRRTGRVLSVPVGDAFLGRVVDPLGRPMDGLGDIESESFRELELQAPNVMSRQPVEEPLQTGIKAIDGMIPVGRGQRELIIGDRQTGKTTVAIDTIINQRSNWKTGDPQQQVRCIYVAVGQKASTIATVKGKLEEAGALEYTTIVAAPASDPAGFKYIAPYTGSAIGQHWMYAGKHVLIVFDDLTKQAEAYRAVSLLLRRPPGREAYPGDVFYLHSRLLERCAKLSDELGAGSMTGLPIIETKAGDVSAYIPTNVISITDGQIYLEADLFNAGTKPAINVGTSVSRVGTAAQRKAIKKVSGRLKLDLAQYRDLEAFAAFASDLDRTSRAQLDRGARLTELLKQDESNPFPYEEEVVSIWTGTTGKLDSVPVSDVGRFEREFLGYLRHNHKVVLDEIATTGAMSDDAANTLESAVAKFTQNFLAGSDELKVNEAPAEALAEGAEGQETVQKYVPSAEKK</sequence>
<proteinExistence type="inferred from homology"/>